<organism evidence="1 2">
    <name type="scientific">Himantopus himantopus</name>
    <name type="common">Black-winged stilt</name>
    <name type="synonym">Charadrius himantopus</name>
    <dbReference type="NCBI Taxonomy" id="225398"/>
    <lineage>
        <taxon>Eukaryota</taxon>
        <taxon>Metazoa</taxon>
        <taxon>Chordata</taxon>
        <taxon>Craniata</taxon>
        <taxon>Vertebrata</taxon>
        <taxon>Euteleostomi</taxon>
        <taxon>Archelosauria</taxon>
        <taxon>Archosauria</taxon>
        <taxon>Dinosauria</taxon>
        <taxon>Saurischia</taxon>
        <taxon>Theropoda</taxon>
        <taxon>Coelurosauria</taxon>
        <taxon>Aves</taxon>
        <taxon>Neognathae</taxon>
        <taxon>Neoaves</taxon>
        <taxon>Charadriiformes</taxon>
        <taxon>Recurvirostridae</taxon>
        <taxon>Himantopus</taxon>
    </lineage>
</organism>
<feature type="non-terminal residue" evidence="1">
    <location>
        <position position="89"/>
    </location>
</feature>
<accession>A0A7L1L397</accession>
<evidence type="ECO:0000313" key="2">
    <source>
        <dbReference type="Proteomes" id="UP000571567"/>
    </source>
</evidence>
<dbReference type="Proteomes" id="UP000571567">
    <property type="component" value="Unassembled WGS sequence"/>
</dbReference>
<protein>
    <submittedName>
        <fullName evidence="1">GPAT2 acyltransferase</fullName>
    </submittedName>
</protein>
<reference evidence="1 2" key="1">
    <citation type="submission" date="2019-09" db="EMBL/GenBank/DDBJ databases">
        <title>Bird 10,000 Genomes (B10K) Project - Family phase.</title>
        <authorList>
            <person name="Zhang G."/>
        </authorList>
    </citation>
    <scope>NUCLEOTIDE SEQUENCE [LARGE SCALE GENOMIC DNA]</scope>
    <source>
        <strain evidence="1">B10K-DU-002-13</strain>
        <tissue evidence="1">Muscle</tissue>
    </source>
</reference>
<evidence type="ECO:0000313" key="1">
    <source>
        <dbReference type="EMBL" id="NXN69782.1"/>
    </source>
</evidence>
<name>A0A7L1L397_HIMHI</name>
<gene>
    <name evidence="1" type="primary">Gpat2_1</name>
    <name evidence="1" type="ORF">HIMHIM_R15936</name>
</gene>
<sequence length="89" mass="10045">PQMENWACDTGQKLEIFNLFLGKCRPFLGRCCQTCTPKSWPVCGRPSALEKPLITSTSLVLSSLPRYRGWLVQRVCGFLAVWGWKVPAD</sequence>
<dbReference type="AlphaFoldDB" id="A0A7L1L397"/>
<dbReference type="GO" id="GO:0016746">
    <property type="term" value="F:acyltransferase activity"/>
    <property type="evidence" value="ECO:0007669"/>
    <property type="project" value="UniProtKB-KW"/>
</dbReference>
<keyword evidence="2" id="KW-1185">Reference proteome</keyword>
<proteinExistence type="predicted"/>
<dbReference type="EMBL" id="VXBK01006096">
    <property type="protein sequence ID" value="NXN69782.1"/>
    <property type="molecule type" value="Genomic_DNA"/>
</dbReference>
<feature type="non-terminal residue" evidence="1">
    <location>
        <position position="1"/>
    </location>
</feature>
<comment type="caution">
    <text evidence="1">The sequence shown here is derived from an EMBL/GenBank/DDBJ whole genome shotgun (WGS) entry which is preliminary data.</text>
</comment>
<keyword evidence="1" id="KW-0808">Transferase</keyword>
<dbReference type="OrthoDB" id="5962536at2759"/>
<keyword evidence="1" id="KW-0012">Acyltransferase</keyword>